<sequence>MDSNIGSPVTGSVTISETFKFNGKWTLLILLVLVGLIIITIVFKCKRGCGEIKLEEAVELGQIGEISKREERLKEMQKLKKQKIQELLHTQNVAFDAEYSGGKFQTELFSHFAKGDPNSSQKKVKGRGRHASKITEEEEDEESLKEEEAGLSGNTRLVTQPWNDERRPTCWFK</sequence>
<dbReference type="Proteomes" id="UP000828251">
    <property type="component" value="Unassembled WGS sequence"/>
</dbReference>
<gene>
    <name evidence="3" type="ORF">J1N35_013439</name>
</gene>
<dbReference type="AlphaFoldDB" id="A0A9D3VTS3"/>
<evidence type="ECO:0000256" key="1">
    <source>
        <dbReference type="SAM" id="MobiDB-lite"/>
    </source>
</evidence>
<name>A0A9D3VTS3_9ROSI</name>
<accession>A0A9D3VTS3</accession>
<evidence type="ECO:0000313" key="3">
    <source>
        <dbReference type="EMBL" id="KAH1096518.1"/>
    </source>
</evidence>
<feature type="compositionally biased region" description="Basic residues" evidence="1">
    <location>
        <begin position="122"/>
        <end position="132"/>
    </location>
</feature>
<keyword evidence="2" id="KW-0472">Membrane</keyword>
<dbReference type="OrthoDB" id="1746984at2759"/>
<feature type="compositionally biased region" description="Acidic residues" evidence="1">
    <location>
        <begin position="136"/>
        <end position="145"/>
    </location>
</feature>
<dbReference type="EMBL" id="JAIQCV010000005">
    <property type="protein sequence ID" value="KAH1096518.1"/>
    <property type="molecule type" value="Genomic_DNA"/>
</dbReference>
<keyword evidence="4" id="KW-1185">Reference proteome</keyword>
<protein>
    <submittedName>
        <fullName evidence="3">Uncharacterized protein</fullName>
    </submittedName>
</protein>
<proteinExistence type="predicted"/>
<keyword evidence="2" id="KW-1133">Transmembrane helix</keyword>
<keyword evidence="2" id="KW-0812">Transmembrane</keyword>
<feature type="transmembrane region" description="Helical" evidence="2">
    <location>
        <begin position="25"/>
        <end position="43"/>
    </location>
</feature>
<evidence type="ECO:0000256" key="2">
    <source>
        <dbReference type="SAM" id="Phobius"/>
    </source>
</evidence>
<reference evidence="3 4" key="1">
    <citation type="journal article" date="2021" name="Plant Biotechnol. J.">
        <title>Multi-omics assisted identification of the key and species-specific regulatory components of drought-tolerant mechanisms in Gossypium stocksii.</title>
        <authorList>
            <person name="Yu D."/>
            <person name="Ke L."/>
            <person name="Zhang D."/>
            <person name="Wu Y."/>
            <person name="Sun Y."/>
            <person name="Mei J."/>
            <person name="Sun J."/>
            <person name="Sun Y."/>
        </authorList>
    </citation>
    <scope>NUCLEOTIDE SEQUENCE [LARGE SCALE GENOMIC DNA]</scope>
    <source>
        <strain evidence="4">cv. E1</strain>
        <tissue evidence="3">Leaf</tissue>
    </source>
</reference>
<comment type="caution">
    <text evidence="3">The sequence shown here is derived from an EMBL/GenBank/DDBJ whole genome shotgun (WGS) entry which is preliminary data.</text>
</comment>
<evidence type="ECO:0000313" key="4">
    <source>
        <dbReference type="Proteomes" id="UP000828251"/>
    </source>
</evidence>
<feature type="region of interest" description="Disordered" evidence="1">
    <location>
        <begin position="115"/>
        <end position="160"/>
    </location>
</feature>
<organism evidence="3 4">
    <name type="scientific">Gossypium stocksii</name>
    <dbReference type="NCBI Taxonomy" id="47602"/>
    <lineage>
        <taxon>Eukaryota</taxon>
        <taxon>Viridiplantae</taxon>
        <taxon>Streptophyta</taxon>
        <taxon>Embryophyta</taxon>
        <taxon>Tracheophyta</taxon>
        <taxon>Spermatophyta</taxon>
        <taxon>Magnoliopsida</taxon>
        <taxon>eudicotyledons</taxon>
        <taxon>Gunneridae</taxon>
        <taxon>Pentapetalae</taxon>
        <taxon>rosids</taxon>
        <taxon>malvids</taxon>
        <taxon>Malvales</taxon>
        <taxon>Malvaceae</taxon>
        <taxon>Malvoideae</taxon>
        <taxon>Gossypium</taxon>
    </lineage>
</organism>